<evidence type="ECO:0000313" key="4">
    <source>
        <dbReference type="EMBL" id="ORD94056.1"/>
    </source>
</evidence>
<dbReference type="SMART" id="SM00360">
    <property type="entry name" value="RRM"/>
    <property type="match status" value="1"/>
</dbReference>
<dbReference type="EMBL" id="LWDP01000034">
    <property type="protein sequence ID" value="ORD94056.1"/>
    <property type="molecule type" value="Genomic_DNA"/>
</dbReference>
<dbReference type="SUPFAM" id="SSF54928">
    <property type="entry name" value="RNA-binding domain, RBD"/>
    <property type="match status" value="1"/>
</dbReference>
<protein>
    <submittedName>
        <fullName evidence="4">OML4</fullName>
    </submittedName>
</protein>
<accession>A0A1Y1S6K2</accession>
<evidence type="ECO:0000256" key="2">
    <source>
        <dbReference type="PROSITE-ProRule" id="PRU00176"/>
    </source>
</evidence>
<dbReference type="GO" id="GO:0003723">
    <property type="term" value="F:RNA binding"/>
    <property type="evidence" value="ECO:0007669"/>
    <property type="project" value="UniProtKB-UniRule"/>
</dbReference>
<dbReference type="AlphaFoldDB" id="A0A1Y1S6K2"/>
<keyword evidence="1 2" id="KW-0694">RNA-binding</keyword>
<dbReference type="PANTHER" id="PTHR23189">
    <property type="entry name" value="RNA RECOGNITION MOTIF-CONTAINING"/>
    <property type="match status" value="1"/>
</dbReference>
<dbReference type="Gene3D" id="3.30.70.330">
    <property type="match status" value="1"/>
</dbReference>
<sequence length="296" mass="35307">MKNQKIDENEHIKKEIKDLIERSIPTNRPRRESGINHPYSFPNYLEQTNFKPKYHGNEVHYQEGNKENISCGRKLFQKPTSLKFFRNEYGSLRKSPGGFKHNTFHNNRSFAYTVPKNYITNKFSGTTFLKRPHGENFYEAAQYPVRCEEYDKRILVPGSNEKLRDKRTTVMIKNIPNKVNNKEIKEILDRYVFGKYNFLYLRIDFENHCNVGYAFINFERPEHVIEFYRKFQGYVWDKRIYRTNKIVHLAYASIQGIEALKNKFKVSSVMCADPDFRPKMYHTSGTEVGEEKEFFE</sequence>
<dbReference type="OrthoDB" id="417481at2759"/>
<evidence type="ECO:0000259" key="3">
    <source>
        <dbReference type="PROSITE" id="PS50102"/>
    </source>
</evidence>
<comment type="caution">
    <text evidence="4">The sequence shown here is derived from an EMBL/GenBank/DDBJ whole genome shotgun (WGS) entry which is preliminary data.</text>
</comment>
<name>A0A1Y1S6K2_9MICR</name>
<evidence type="ECO:0000256" key="1">
    <source>
        <dbReference type="ARBA" id="ARBA00022884"/>
    </source>
</evidence>
<dbReference type="VEuPathDB" id="MicrosporidiaDB:ECANGB1_1209"/>
<organism evidence="4 5">
    <name type="scientific">Enterospora canceri</name>
    <dbReference type="NCBI Taxonomy" id="1081671"/>
    <lineage>
        <taxon>Eukaryota</taxon>
        <taxon>Fungi</taxon>
        <taxon>Fungi incertae sedis</taxon>
        <taxon>Microsporidia</taxon>
        <taxon>Enterocytozoonidae</taxon>
        <taxon>Enterospora</taxon>
    </lineage>
</organism>
<dbReference type="InterPro" id="IPR000504">
    <property type="entry name" value="RRM_dom"/>
</dbReference>
<proteinExistence type="predicted"/>
<dbReference type="InterPro" id="IPR012677">
    <property type="entry name" value="Nucleotide-bd_a/b_plait_sf"/>
</dbReference>
<dbReference type="PROSITE" id="PS50102">
    <property type="entry name" value="RRM"/>
    <property type="match status" value="1"/>
</dbReference>
<dbReference type="InterPro" id="IPR007201">
    <property type="entry name" value="Mei2-like_Rrm_C"/>
</dbReference>
<evidence type="ECO:0000313" key="5">
    <source>
        <dbReference type="Proteomes" id="UP000192639"/>
    </source>
</evidence>
<dbReference type="Proteomes" id="UP000192639">
    <property type="component" value="Unassembled WGS sequence"/>
</dbReference>
<reference evidence="4 5" key="1">
    <citation type="journal article" date="2017" name="Environ. Microbiol.">
        <title>Decay of the glycolytic pathway and adaptation to intranuclear parasitism within Enterocytozoonidae microsporidia.</title>
        <authorList>
            <person name="Wiredu Boakye D."/>
            <person name="Jaroenlak P."/>
            <person name="Prachumwat A."/>
            <person name="Williams T.A."/>
            <person name="Bateman K.S."/>
            <person name="Itsathitphaisarn O."/>
            <person name="Sritunyalucksana K."/>
            <person name="Paszkiewicz K.H."/>
            <person name="Moore K.A."/>
            <person name="Stentiford G.D."/>
            <person name="Williams B.A."/>
        </authorList>
    </citation>
    <scope>NUCLEOTIDE SEQUENCE [LARGE SCALE GENOMIC DNA]</scope>
    <source>
        <strain evidence="4 5">GB1</strain>
    </source>
</reference>
<dbReference type="Pfam" id="PF04059">
    <property type="entry name" value="RRM_2"/>
    <property type="match status" value="1"/>
</dbReference>
<keyword evidence="5" id="KW-1185">Reference proteome</keyword>
<dbReference type="InterPro" id="IPR035979">
    <property type="entry name" value="RBD_domain_sf"/>
</dbReference>
<gene>
    <name evidence="4" type="primary">OML4</name>
    <name evidence="4" type="ORF">ECANGB1_1209</name>
</gene>
<feature type="domain" description="RRM" evidence="3">
    <location>
        <begin position="168"/>
        <end position="254"/>
    </location>
</feature>